<dbReference type="Proteomes" id="UP000694255">
    <property type="component" value="Unassembled WGS sequence"/>
</dbReference>
<sequence>MSLIGRECSQRLIRISSNCTPSIAANSISQHIISNDPTTAIPSKTRIHPQRGMIPHNKATSIKNTPIGQQRAKASSHILFKQSPRLSNLDQNPNKDKHKKEVLEKKANLGSIVEQLKTTIPNILEKSLEKSIISPHIHLRICPSQFDENYLPNLKGHVTYYTTCKTIQLFLTSVILSPKVKLHIQSIRIHDGPDPQAMLEDTTKIFVRWSTCAEGCPHLLSDEDNGGGDFHSTSHAHLGSHRWSKSDTMKLFKNHHGGNGEESNAKLSYLTGALGRLPKTLMGLTKEPKKLERVISGLFIFELNDDNTKILVHTIENVDVVERFQTEDVDSSLRVC</sequence>
<keyword evidence="2" id="KW-1185">Reference proteome</keyword>
<comment type="caution">
    <text evidence="1">The sequence shown here is derived from an EMBL/GenBank/DDBJ whole genome shotgun (WGS) entry which is preliminary data.</text>
</comment>
<reference evidence="1 2" key="1">
    <citation type="journal article" date="2021" name="DNA Res.">
        <title>Genome analysis of Candida subhashii reveals its hybrid nature and dual mitochondrial genome conformations.</title>
        <authorList>
            <person name="Mixao V."/>
            <person name="Hegedusova E."/>
            <person name="Saus E."/>
            <person name="Pryszcz L.P."/>
            <person name="Cillingova A."/>
            <person name="Nosek J."/>
            <person name="Gabaldon T."/>
        </authorList>
    </citation>
    <scope>NUCLEOTIDE SEQUENCE [LARGE SCALE GENOMIC DNA]</scope>
    <source>
        <strain evidence="1 2">CBS 10753</strain>
    </source>
</reference>
<evidence type="ECO:0000313" key="1">
    <source>
        <dbReference type="EMBL" id="KAG7665649.1"/>
    </source>
</evidence>
<dbReference type="RefSeq" id="XP_049265881.1">
    <property type="nucleotide sequence ID" value="XM_049410574.1"/>
</dbReference>
<protein>
    <submittedName>
        <fullName evidence="1">Uncharacterized protein</fullName>
    </submittedName>
</protein>
<gene>
    <name evidence="1" type="ORF">J8A68_000855</name>
</gene>
<organism evidence="1 2">
    <name type="scientific">[Candida] subhashii</name>
    <dbReference type="NCBI Taxonomy" id="561895"/>
    <lineage>
        <taxon>Eukaryota</taxon>
        <taxon>Fungi</taxon>
        <taxon>Dikarya</taxon>
        <taxon>Ascomycota</taxon>
        <taxon>Saccharomycotina</taxon>
        <taxon>Pichiomycetes</taxon>
        <taxon>Debaryomycetaceae</taxon>
        <taxon>Spathaspora</taxon>
    </lineage>
</organism>
<name>A0A8J5QQT3_9ASCO</name>
<dbReference type="Pfam" id="PF17119">
    <property type="entry name" value="MMU163"/>
    <property type="match status" value="1"/>
</dbReference>
<dbReference type="EMBL" id="JAGSYN010000048">
    <property type="protein sequence ID" value="KAG7665649.1"/>
    <property type="molecule type" value="Genomic_DNA"/>
</dbReference>
<accession>A0A8J5QQT3</accession>
<evidence type="ECO:0000313" key="2">
    <source>
        <dbReference type="Proteomes" id="UP000694255"/>
    </source>
</evidence>
<dbReference type="GeneID" id="73467656"/>
<dbReference type="AlphaFoldDB" id="A0A8J5QQT3"/>
<dbReference type="OrthoDB" id="5329385at2759"/>
<dbReference type="InterPro" id="IPR031342">
    <property type="entry name" value="Mug163-like"/>
</dbReference>
<proteinExistence type="predicted"/>